<sequence length="84" mass="9843">MELDHLRQQIDECDNEIMTALEKRLQVVHQVGEYKAAHNLPIVQTSRRQELIKRLQEEFGSDNLTPEFIKDLYGLIINHAESLE</sequence>
<gene>
    <name evidence="3" type="ORF">F0161_02140</name>
</gene>
<dbReference type="GO" id="GO:0046417">
    <property type="term" value="P:chorismate metabolic process"/>
    <property type="evidence" value="ECO:0007669"/>
    <property type="project" value="InterPro"/>
</dbReference>
<dbReference type="Pfam" id="PF01817">
    <property type="entry name" value="CM_2"/>
    <property type="match status" value="1"/>
</dbReference>
<dbReference type="SMART" id="SM00830">
    <property type="entry name" value="CM_2"/>
    <property type="match status" value="1"/>
</dbReference>
<dbReference type="Proteomes" id="UP000325295">
    <property type="component" value="Chromosome"/>
</dbReference>
<evidence type="ECO:0000256" key="1">
    <source>
        <dbReference type="ARBA" id="ARBA00023235"/>
    </source>
</evidence>
<dbReference type="RefSeq" id="WP_137602214.1">
    <property type="nucleotide sequence ID" value="NZ_BJEB01000036.1"/>
</dbReference>
<reference evidence="3 4" key="1">
    <citation type="submission" date="2019-09" db="EMBL/GenBank/DDBJ databases">
        <title>Complete Genome Sequence of Lactobacillus nenjiangensis SH-Y15, isolated from sauerkraut.</title>
        <authorList>
            <person name="Yang H."/>
        </authorList>
    </citation>
    <scope>NUCLEOTIDE SEQUENCE [LARGE SCALE GENOMIC DNA]</scope>
    <source>
        <strain evidence="3 4">SH-Y15</strain>
    </source>
</reference>
<proteinExistence type="predicted"/>
<dbReference type="EMBL" id="CP043939">
    <property type="protein sequence ID" value="QER66786.1"/>
    <property type="molecule type" value="Genomic_DNA"/>
</dbReference>
<evidence type="ECO:0000259" key="2">
    <source>
        <dbReference type="PROSITE" id="PS51168"/>
    </source>
</evidence>
<dbReference type="InterPro" id="IPR051331">
    <property type="entry name" value="Chorismate_mutase-related"/>
</dbReference>
<dbReference type="PANTHER" id="PTHR38041:SF1">
    <property type="entry name" value="CHORISMATE MUTASE"/>
    <property type="match status" value="1"/>
</dbReference>
<dbReference type="KEGG" id="lnn:F0161_02140"/>
<feature type="domain" description="Chorismate mutase" evidence="2">
    <location>
        <begin position="1"/>
        <end position="84"/>
    </location>
</feature>
<accession>A0A5P1WYY4</accession>
<protein>
    <submittedName>
        <fullName evidence="3">Chorismate mutase</fullName>
    </submittedName>
</protein>
<evidence type="ECO:0000313" key="3">
    <source>
        <dbReference type="EMBL" id="QER66786.1"/>
    </source>
</evidence>
<evidence type="ECO:0000313" key="4">
    <source>
        <dbReference type="Proteomes" id="UP000325295"/>
    </source>
</evidence>
<keyword evidence="4" id="KW-1185">Reference proteome</keyword>
<organism evidence="3 4">
    <name type="scientific">Paucilactobacillus nenjiangensis</name>
    <dbReference type="NCBI Taxonomy" id="1296540"/>
    <lineage>
        <taxon>Bacteria</taxon>
        <taxon>Bacillati</taxon>
        <taxon>Bacillota</taxon>
        <taxon>Bacilli</taxon>
        <taxon>Lactobacillales</taxon>
        <taxon>Lactobacillaceae</taxon>
        <taxon>Paucilactobacillus</taxon>
    </lineage>
</organism>
<dbReference type="InterPro" id="IPR036979">
    <property type="entry name" value="CM_dom_sf"/>
</dbReference>
<dbReference type="SUPFAM" id="SSF48600">
    <property type="entry name" value="Chorismate mutase II"/>
    <property type="match status" value="1"/>
</dbReference>
<dbReference type="GO" id="GO:0009697">
    <property type="term" value="P:salicylic acid biosynthetic process"/>
    <property type="evidence" value="ECO:0007669"/>
    <property type="project" value="TreeGrafter"/>
</dbReference>
<dbReference type="AlphaFoldDB" id="A0A5P1WYY4"/>
<name>A0A5P1WYY4_9LACO</name>
<dbReference type="InterPro" id="IPR036263">
    <property type="entry name" value="Chorismate_II_sf"/>
</dbReference>
<dbReference type="PROSITE" id="PS51168">
    <property type="entry name" value="CHORISMATE_MUT_2"/>
    <property type="match status" value="1"/>
</dbReference>
<keyword evidence="1" id="KW-0413">Isomerase</keyword>
<dbReference type="InterPro" id="IPR002701">
    <property type="entry name" value="CM_II_prokaryot"/>
</dbReference>
<dbReference type="PANTHER" id="PTHR38041">
    <property type="entry name" value="CHORISMATE MUTASE"/>
    <property type="match status" value="1"/>
</dbReference>
<dbReference type="GO" id="GO:0004106">
    <property type="term" value="F:chorismate mutase activity"/>
    <property type="evidence" value="ECO:0007669"/>
    <property type="project" value="InterPro"/>
</dbReference>
<dbReference type="Gene3D" id="1.20.59.10">
    <property type="entry name" value="Chorismate mutase"/>
    <property type="match status" value="1"/>
</dbReference>
<dbReference type="OrthoDB" id="9802281at2"/>